<comment type="caution">
    <text evidence="1">The sequence shown here is derived from an EMBL/GenBank/DDBJ whole genome shotgun (WGS) entry which is preliminary data.</text>
</comment>
<protein>
    <submittedName>
        <fullName evidence="1">Uncharacterized protein</fullName>
    </submittedName>
</protein>
<evidence type="ECO:0000313" key="2">
    <source>
        <dbReference type="Proteomes" id="UP000274046"/>
    </source>
</evidence>
<evidence type="ECO:0000313" key="1">
    <source>
        <dbReference type="EMBL" id="RNL51670.1"/>
    </source>
</evidence>
<keyword evidence="2" id="KW-1185">Reference proteome</keyword>
<accession>A0A3N0BRJ4</accession>
<dbReference type="Proteomes" id="UP000274046">
    <property type="component" value="Unassembled WGS sequence"/>
</dbReference>
<dbReference type="AlphaFoldDB" id="A0A3N0BRJ4"/>
<organism evidence="1 2">
    <name type="scientific">Pedobacter jejuensis</name>
    <dbReference type="NCBI Taxonomy" id="1268550"/>
    <lineage>
        <taxon>Bacteria</taxon>
        <taxon>Pseudomonadati</taxon>
        <taxon>Bacteroidota</taxon>
        <taxon>Sphingobacteriia</taxon>
        <taxon>Sphingobacteriales</taxon>
        <taxon>Sphingobacteriaceae</taxon>
        <taxon>Pedobacter</taxon>
    </lineage>
</organism>
<name>A0A3N0BRJ4_9SPHI</name>
<proteinExistence type="predicted"/>
<reference evidence="1 2" key="1">
    <citation type="submission" date="2018-10" db="EMBL/GenBank/DDBJ databases">
        <title>Genome sequencing of Pedobacter jejuensis TNB23.</title>
        <authorList>
            <person name="Cho Y.-J."/>
            <person name="Cho A."/>
            <person name="Kim O.-S."/>
        </authorList>
    </citation>
    <scope>NUCLEOTIDE SEQUENCE [LARGE SCALE GENOMIC DNA]</scope>
    <source>
        <strain evidence="1 2">TNB23</strain>
    </source>
</reference>
<sequence>MNMAINAYTQDYEAFEMTEEEIQAKAKPIAEAARKQAWDNNLPISYRNEVCLEDGMIIREYKTCEKELVSVSPEDGSVKKLRDL</sequence>
<gene>
    <name evidence="1" type="ORF">D7004_14215</name>
</gene>
<dbReference type="EMBL" id="RBEE01000034">
    <property type="protein sequence ID" value="RNL51670.1"/>
    <property type="molecule type" value="Genomic_DNA"/>
</dbReference>